<evidence type="ECO:0000313" key="2">
    <source>
        <dbReference type="EMBL" id="KAJ7736675.1"/>
    </source>
</evidence>
<comment type="caution">
    <text evidence="2">The sequence shown here is derived from an EMBL/GenBank/DDBJ whole genome shotgun (WGS) entry which is preliminary data.</text>
</comment>
<proteinExistence type="predicted"/>
<gene>
    <name evidence="2" type="ORF">B0H16DRAFT_1573498</name>
</gene>
<accession>A0AAD7I7T5</accession>
<keyword evidence="3" id="KW-1185">Reference proteome</keyword>
<dbReference type="AlphaFoldDB" id="A0AAD7I7T5"/>
<sequence>MSPAFRSFLSSFSSALAPSPPMSSALRFLSTISLKSQALQCCASNSCRVKSSTPPLPRATTEFFEGLKASCLYLHTLVKPSGASSFQHSSFPTARRNPPSQTSAYLQDLPQVLVQSCSDVIEFVWTRGAISGGKGNPAAPAPRVRIETTSTLWRSSAAFSRDIRPSQQRNPASLRRRGYRRPLRG</sequence>
<evidence type="ECO:0000313" key="3">
    <source>
        <dbReference type="Proteomes" id="UP001215598"/>
    </source>
</evidence>
<reference evidence="2" key="1">
    <citation type="submission" date="2023-03" db="EMBL/GenBank/DDBJ databases">
        <title>Massive genome expansion in bonnet fungi (Mycena s.s.) driven by repeated elements and novel gene families across ecological guilds.</title>
        <authorList>
            <consortium name="Lawrence Berkeley National Laboratory"/>
            <person name="Harder C.B."/>
            <person name="Miyauchi S."/>
            <person name="Viragh M."/>
            <person name="Kuo A."/>
            <person name="Thoen E."/>
            <person name="Andreopoulos B."/>
            <person name="Lu D."/>
            <person name="Skrede I."/>
            <person name="Drula E."/>
            <person name="Henrissat B."/>
            <person name="Morin E."/>
            <person name="Kohler A."/>
            <person name="Barry K."/>
            <person name="LaButti K."/>
            <person name="Morin E."/>
            <person name="Salamov A."/>
            <person name="Lipzen A."/>
            <person name="Mereny Z."/>
            <person name="Hegedus B."/>
            <person name="Baldrian P."/>
            <person name="Stursova M."/>
            <person name="Weitz H."/>
            <person name="Taylor A."/>
            <person name="Grigoriev I.V."/>
            <person name="Nagy L.G."/>
            <person name="Martin F."/>
            <person name="Kauserud H."/>
        </authorList>
    </citation>
    <scope>NUCLEOTIDE SEQUENCE</scope>
    <source>
        <strain evidence="2">CBHHK182m</strain>
    </source>
</reference>
<feature type="region of interest" description="Disordered" evidence="1">
    <location>
        <begin position="157"/>
        <end position="185"/>
    </location>
</feature>
<feature type="compositionally biased region" description="Basic residues" evidence="1">
    <location>
        <begin position="174"/>
        <end position="185"/>
    </location>
</feature>
<dbReference type="EMBL" id="JARKIB010000120">
    <property type="protein sequence ID" value="KAJ7736675.1"/>
    <property type="molecule type" value="Genomic_DNA"/>
</dbReference>
<protein>
    <submittedName>
        <fullName evidence="2">Uncharacterized protein</fullName>
    </submittedName>
</protein>
<evidence type="ECO:0000256" key="1">
    <source>
        <dbReference type="SAM" id="MobiDB-lite"/>
    </source>
</evidence>
<dbReference type="Proteomes" id="UP001215598">
    <property type="component" value="Unassembled WGS sequence"/>
</dbReference>
<organism evidence="2 3">
    <name type="scientific">Mycena metata</name>
    <dbReference type="NCBI Taxonomy" id="1033252"/>
    <lineage>
        <taxon>Eukaryota</taxon>
        <taxon>Fungi</taxon>
        <taxon>Dikarya</taxon>
        <taxon>Basidiomycota</taxon>
        <taxon>Agaricomycotina</taxon>
        <taxon>Agaricomycetes</taxon>
        <taxon>Agaricomycetidae</taxon>
        <taxon>Agaricales</taxon>
        <taxon>Marasmiineae</taxon>
        <taxon>Mycenaceae</taxon>
        <taxon>Mycena</taxon>
    </lineage>
</organism>
<name>A0AAD7I7T5_9AGAR</name>